<dbReference type="EMBL" id="FRCT01000009">
    <property type="protein sequence ID" value="SHM65282.1"/>
    <property type="molecule type" value="Genomic_DNA"/>
</dbReference>
<gene>
    <name evidence="1" type="ORF">SAMN04487860_10911</name>
</gene>
<organism evidence="1 2">
    <name type="scientific">Ruminococcus flavefaciens</name>
    <dbReference type="NCBI Taxonomy" id="1265"/>
    <lineage>
        <taxon>Bacteria</taxon>
        <taxon>Bacillati</taxon>
        <taxon>Bacillota</taxon>
        <taxon>Clostridia</taxon>
        <taxon>Eubacteriales</taxon>
        <taxon>Oscillospiraceae</taxon>
        <taxon>Ruminococcus</taxon>
    </lineage>
</organism>
<dbReference type="Proteomes" id="UP000184394">
    <property type="component" value="Unassembled WGS sequence"/>
</dbReference>
<dbReference type="AlphaFoldDB" id="A0A1M7KK25"/>
<protein>
    <submittedName>
        <fullName evidence="1">Uncharacterized protein</fullName>
    </submittedName>
</protein>
<evidence type="ECO:0000313" key="2">
    <source>
        <dbReference type="Proteomes" id="UP000184394"/>
    </source>
</evidence>
<reference evidence="1 2" key="1">
    <citation type="submission" date="2016-11" db="EMBL/GenBank/DDBJ databases">
        <authorList>
            <person name="Jaros S."/>
            <person name="Januszkiewicz K."/>
            <person name="Wedrychowicz H."/>
        </authorList>
    </citation>
    <scope>NUCLEOTIDE SEQUENCE [LARGE SCALE GENOMIC DNA]</scope>
    <source>
        <strain evidence="1 2">Y1</strain>
    </source>
</reference>
<accession>A0A1M7KK25</accession>
<dbReference type="RefSeq" id="WP_072951187.1">
    <property type="nucleotide sequence ID" value="NZ_FRCT01000009.1"/>
</dbReference>
<evidence type="ECO:0000313" key="1">
    <source>
        <dbReference type="EMBL" id="SHM65282.1"/>
    </source>
</evidence>
<dbReference type="OrthoDB" id="1822928at2"/>
<proteinExistence type="predicted"/>
<sequence>MNKGTTPKTFRIPNKTIADIEKTAKENNTTFSKEAISRLSNKGKENKNIPVILAKTQTIINLCMEGVKKGTIEPIQKAQEVEKKLWAKTMISSK</sequence>
<name>A0A1M7KK25_RUMFL</name>